<evidence type="ECO:0008006" key="4">
    <source>
        <dbReference type="Google" id="ProtNLM"/>
    </source>
</evidence>
<gene>
    <name evidence="2" type="ORF">Nepgr_003432</name>
</gene>
<dbReference type="PANTHER" id="PTHR47926">
    <property type="entry name" value="PENTATRICOPEPTIDE REPEAT-CONTAINING PROTEIN"/>
    <property type="match status" value="1"/>
</dbReference>
<dbReference type="InterPro" id="IPR046960">
    <property type="entry name" value="PPR_At4g14850-like_plant"/>
</dbReference>
<dbReference type="Pfam" id="PF01535">
    <property type="entry name" value="PPR"/>
    <property type="match status" value="1"/>
</dbReference>
<reference evidence="2" key="1">
    <citation type="submission" date="2023-05" db="EMBL/GenBank/DDBJ databases">
        <title>Nepenthes gracilis genome sequencing.</title>
        <authorList>
            <person name="Fukushima K."/>
        </authorList>
    </citation>
    <scope>NUCLEOTIDE SEQUENCE</scope>
    <source>
        <strain evidence="2">SING2019-196</strain>
    </source>
</reference>
<dbReference type="PANTHER" id="PTHR47926:SF442">
    <property type="entry name" value="PUTATIVE-RELATED"/>
    <property type="match status" value="1"/>
</dbReference>
<evidence type="ECO:0000256" key="1">
    <source>
        <dbReference type="ARBA" id="ARBA00022737"/>
    </source>
</evidence>
<proteinExistence type="predicted"/>
<protein>
    <recommendedName>
        <fullName evidence="4">Pentatricopeptide repeat-containing protein</fullName>
    </recommendedName>
</protein>
<dbReference type="GO" id="GO:0009451">
    <property type="term" value="P:RNA modification"/>
    <property type="evidence" value="ECO:0007669"/>
    <property type="project" value="InterPro"/>
</dbReference>
<dbReference type="Gene3D" id="1.25.40.10">
    <property type="entry name" value="Tetratricopeptide repeat domain"/>
    <property type="match status" value="1"/>
</dbReference>
<dbReference type="EMBL" id="BSYO01000003">
    <property type="protein sequence ID" value="GMH01593.1"/>
    <property type="molecule type" value="Genomic_DNA"/>
</dbReference>
<evidence type="ECO:0000313" key="2">
    <source>
        <dbReference type="EMBL" id="GMH01593.1"/>
    </source>
</evidence>
<dbReference type="GO" id="GO:0003723">
    <property type="term" value="F:RNA binding"/>
    <property type="evidence" value="ECO:0007669"/>
    <property type="project" value="InterPro"/>
</dbReference>
<dbReference type="InterPro" id="IPR011990">
    <property type="entry name" value="TPR-like_helical_dom_sf"/>
</dbReference>
<evidence type="ECO:0000313" key="3">
    <source>
        <dbReference type="Proteomes" id="UP001279734"/>
    </source>
</evidence>
<dbReference type="AlphaFoldDB" id="A0AAD3RZK2"/>
<organism evidence="2 3">
    <name type="scientific">Nepenthes gracilis</name>
    <name type="common">Slender pitcher plant</name>
    <dbReference type="NCBI Taxonomy" id="150966"/>
    <lineage>
        <taxon>Eukaryota</taxon>
        <taxon>Viridiplantae</taxon>
        <taxon>Streptophyta</taxon>
        <taxon>Embryophyta</taxon>
        <taxon>Tracheophyta</taxon>
        <taxon>Spermatophyta</taxon>
        <taxon>Magnoliopsida</taxon>
        <taxon>eudicotyledons</taxon>
        <taxon>Gunneridae</taxon>
        <taxon>Pentapetalae</taxon>
        <taxon>Caryophyllales</taxon>
        <taxon>Nepenthaceae</taxon>
        <taxon>Nepenthes</taxon>
    </lineage>
</organism>
<name>A0AAD3RZK2_NEPGR</name>
<comment type="caution">
    <text evidence="2">The sequence shown here is derived from an EMBL/GenBank/DDBJ whole genome shotgun (WGS) entry which is preliminary data.</text>
</comment>
<keyword evidence="1" id="KW-0677">Repeat</keyword>
<dbReference type="InterPro" id="IPR002885">
    <property type="entry name" value="PPR_rpt"/>
</dbReference>
<keyword evidence="3" id="KW-1185">Reference proteome</keyword>
<sequence>MLHVNHQWICLEWNGRDSLKLLNIMMQKVLNPDRVTFLSVLVGCNHSGLVEEGRLVSNSMTVLHVVDSGRQHYSCMVDLLGRAGLLYEAEELLEQSPEKYDSVNC</sequence>
<dbReference type="Proteomes" id="UP001279734">
    <property type="component" value="Unassembled WGS sequence"/>
</dbReference>
<accession>A0AAD3RZK2</accession>